<evidence type="ECO:0000259" key="11">
    <source>
        <dbReference type="Pfam" id="PF04963"/>
    </source>
</evidence>
<evidence type="ECO:0000256" key="2">
    <source>
        <dbReference type="ARBA" id="ARBA00022478"/>
    </source>
</evidence>
<feature type="domain" description="RNA polymerase sigma factor 54 DNA-binding" evidence="10">
    <location>
        <begin position="324"/>
        <end position="481"/>
    </location>
</feature>
<dbReference type="Proteomes" id="UP000178485">
    <property type="component" value="Chromosome i"/>
</dbReference>
<feature type="domain" description="RNA polymerase sigma factor 54 core-binding" evidence="11">
    <location>
        <begin position="102"/>
        <end position="299"/>
    </location>
</feature>
<evidence type="ECO:0000256" key="8">
    <source>
        <dbReference type="ARBA" id="ARBA00023163"/>
    </source>
</evidence>
<evidence type="ECO:0000256" key="9">
    <source>
        <dbReference type="SAM" id="MobiDB-lite"/>
    </source>
</evidence>
<dbReference type="PROSITE" id="PS50044">
    <property type="entry name" value="SIGMA54_3"/>
    <property type="match status" value="1"/>
</dbReference>
<dbReference type="STRING" id="1642646.ING2E5A_1195"/>
<dbReference type="GO" id="GO:0006352">
    <property type="term" value="P:DNA-templated transcription initiation"/>
    <property type="evidence" value="ECO:0007669"/>
    <property type="project" value="InterPro"/>
</dbReference>
<evidence type="ECO:0000256" key="7">
    <source>
        <dbReference type="ARBA" id="ARBA00023125"/>
    </source>
</evidence>
<dbReference type="NCBIfam" id="TIGR02395">
    <property type="entry name" value="rpoN_sigma"/>
    <property type="match status" value="1"/>
</dbReference>
<dbReference type="InterPro" id="IPR000394">
    <property type="entry name" value="RNA_pol_sigma_54"/>
</dbReference>
<dbReference type="PIRSF" id="PIRSF000774">
    <property type="entry name" value="RpoN"/>
    <property type="match status" value="1"/>
</dbReference>
<dbReference type="Pfam" id="PF00309">
    <property type="entry name" value="Sigma54_AID"/>
    <property type="match status" value="1"/>
</dbReference>
<dbReference type="PRINTS" id="PR00045">
    <property type="entry name" value="SIGMA54FCT"/>
</dbReference>
<dbReference type="AlphaFoldDB" id="A0A1G4G648"/>
<dbReference type="Pfam" id="PF04963">
    <property type="entry name" value="Sigma54_CBD"/>
    <property type="match status" value="1"/>
</dbReference>
<keyword evidence="2" id="KW-0240">DNA-directed RNA polymerase</keyword>
<gene>
    <name evidence="12" type="primary">rpoN</name>
    <name evidence="12" type="ORF">ING2E5A_1195</name>
</gene>
<evidence type="ECO:0000256" key="5">
    <source>
        <dbReference type="ARBA" id="ARBA00023015"/>
    </source>
</evidence>
<dbReference type="GO" id="GO:0003677">
    <property type="term" value="F:DNA binding"/>
    <property type="evidence" value="ECO:0007669"/>
    <property type="project" value="UniProtKB-KW"/>
</dbReference>
<organism evidence="12 13">
    <name type="scientific">Petrimonas mucosa</name>
    <dbReference type="NCBI Taxonomy" id="1642646"/>
    <lineage>
        <taxon>Bacteria</taxon>
        <taxon>Pseudomonadati</taxon>
        <taxon>Bacteroidota</taxon>
        <taxon>Bacteroidia</taxon>
        <taxon>Bacteroidales</taxon>
        <taxon>Dysgonomonadaceae</taxon>
        <taxon>Petrimonas</taxon>
    </lineage>
</organism>
<evidence type="ECO:0000256" key="3">
    <source>
        <dbReference type="ARBA" id="ARBA00022679"/>
    </source>
</evidence>
<keyword evidence="4" id="KW-0548">Nucleotidyltransferase</keyword>
<dbReference type="GO" id="GO:0016779">
    <property type="term" value="F:nucleotidyltransferase activity"/>
    <property type="evidence" value="ECO:0007669"/>
    <property type="project" value="UniProtKB-KW"/>
</dbReference>
<evidence type="ECO:0000313" key="12">
    <source>
        <dbReference type="EMBL" id="SCM57129.1"/>
    </source>
</evidence>
<dbReference type="GO" id="GO:0001216">
    <property type="term" value="F:DNA-binding transcription activator activity"/>
    <property type="evidence" value="ECO:0007669"/>
    <property type="project" value="InterPro"/>
</dbReference>
<evidence type="ECO:0000259" key="10">
    <source>
        <dbReference type="Pfam" id="PF04552"/>
    </source>
</evidence>
<evidence type="ECO:0000256" key="6">
    <source>
        <dbReference type="ARBA" id="ARBA00023082"/>
    </source>
</evidence>
<name>A0A1G4G648_9BACT</name>
<feature type="region of interest" description="Disordered" evidence="9">
    <location>
        <begin position="37"/>
        <end position="70"/>
    </location>
</feature>
<protein>
    <submittedName>
        <fullName evidence="12">RNA polymerase sigma-54 factor</fullName>
    </submittedName>
</protein>
<keyword evidence="3" id="KW-0808">Transferase</keyword>
<dbReference type="InterPro" id="IPR007634">
    <property type="entry name" value="RNA_pol_sigma_54_DNA-bd"/>
</dbReference>
<dbReference type="RefSeq" id="WP_071136582.1">
    <property type="nucleotide sequence ID" value="NZ_LT608328.1"/>
</dbReference>
<keyword evidence="7" id="KW-0238">DNA-binding</keyword>
<comment type="similarity">
    <text evidence="1">Belongs to the sigma-54 factor family.</text>
</comment>
<dbReference type="InterPro" id="IPR007046">
    <property type="entry name" value="RNA_pol_sigma_54_core-bd"/>
</dbReference>
<accession>A0A1G4G648</accession>
<dbReference type="GO" id="GO:0016987">
    <property type="term" value="F:sigma factor activity"/>
    <property type="evidence" value="ECO:0007669"/>
    <property type="project" value="UniProtKB-KW"/>
</dbReference>
<keyword evidence="6" id="KW-0731">Sigma factor</keyword>
<dbReference type="PANTHER" id="PTHR32248:SF4">
    <property type="entry name" value="RNA POLYMERASE SIGMA-54 FACTOR"/>
    <property type="match status" value="1"/>
</dbReference>
<evidence type="ECO:0000256" key="1">
    <source>
        <dbReference type="ARBA" id="ARBA00008798"/>
    </source>
</evidence>
<dbReference type="InterPro" id="IPR038709">
    <property type="entry name" value="RpoN_core-bd_sf"/>
</dbReference>
<proteinExistence type="inferred from homology"/>
<dbReference type="GO" id="GO:0000428">
    <property type="term" value="C:DNA-directed RNA polymerase complex"/>
    <property type="evidence" value="ECO:0007669"/>
    <property type="project" value="UniProtKB-KW"/>
</dbReference>
<dbReference type="Gene3D" id="1.10.10.60">
    <property type="entry name" value="Homeodomain-like"/>
    <property type="match status" value="1"/>
</dbReference>
<dbReference type="KEGG" id="pmuc:ING2E5A_1195"/>
<dbReference type="Gene3D" id="1.10.10.1330">
    <property type="entry name" value="RNA polymerase sigma-54 factor, core-binding domain"/>
    <property type="match status" value="1"/>
</dbReference>
<dbReference type="PANTHER" id="PTHR32248">
    <property type="entry name" value="RNA POLYMERASE SIGMA-54 FACTOR"/>
    <property type="match status" value="1"/>
</dbReference>
<dbReference type="Pfam" id="PF04552">
    <property type="entry name" value="Sigma54_DBD"/>
    <property type="match status" value="1"/>
</dbReference>
<evidence type="ECO:0000256" key="4">
    <source>
        <dbReference type="ARBA" id="ARBA00022695"/>
    </source>
</evidence>
<dbReference type="PROSITE" id="PS00718">
    <property type="entry name" value="SIGMA54_2"/>
    <property type="match status" value="1"/>
</dbReference>
<evidence type="ECO:0000313" key="13">
    <source>
        <dbReference type="Proteomes" id="UP000178485"/>
    </source>
</evidence>
<feature type="compositionally biased region" description="Acidic residues" evidence="9">
    <location>
        <begin position="42"/>
        <end position="70"/>
    </location>
</feature>
<keyword evidence="13" id="KW-1185">Reference proteome</keyword>
<dbReference type="EMBL" id="LT608328">
    <property type="protein sequence ID" value="SCM57129.1"/>
    <property type="molecule type" value="Genomic_DNA"/>
</dbReference>
<sequence length="483" mass="55681">MALRQQQELKQTQKLSPLQMQVIKLVELNSVELEDKIKQELEDNPALEEGSEQLGQEEGENFSESEEQLSEEDILMGDYFSEEDIPDYQLNKTQKKSGPDFIEATYSNDKSLNEVLLEQIGLLHLNEQDQKIAEYIIGNLDENGYLQRSLQAISDDLLFQQNMDVPETKLQSILEIIQDLDPAGVGASDLQECLRLQLKRNTPTRQNRLALEIVTNYFEEFTRKHYDKIIRQLNISQDELRDAIREIVSLNPKPGNSLGDSIEIAMSNITPDFIVESYNGEVNMYLNNKNIPELKINRDFSEMLQGYAQNKESMSNDAKQAVMFMKQKVDAAKWFIDAVRQRQNTLQKTMEAIVNFQYDFFLSEDESMLKPMILKDIAQRTGFDISTISRVSSSKYVQTNNGIYPLKFFFSEAMQNEAGENVSSREIKSLLKELIENENPSKPLTDEQLTAQLNRKGYIIARRTVAKYREQLNIPVARLRKKI</sequence>
<reference evidence="12 13" key="1">
    <citation type="submission" date="2016-08" db="EMBL/GenBank/DDBJ databases">
        <authorList>
            <person name="Seilhamer J.J."/>
        </authorList>
    </citation>
    <scope>NUCLEOTIDE SEQUENCE [LARGE SCALE GENOMIC DNA]</scope>
    <source>
        <strain evidence="12">ING2-E5A</strain>
    </source>
</reference>
<keyword evidence="5" id="KW-0805">Transcription regulation</keyword>
<keyword evidence="8" id="KW-0804">Transcription</keyword>